<evidence type="ECO:0008006" key="4">
    <source>
        <dbReference type="Google" id="ProtNLM"/>
    </source>
</evidence>
<accession>A0ABQ5UYQ2</accession>
<evidence type="ECO:0000256" key="1">
    <source>
        <dbReference type="SAM" id="Coils"/>
    </source>
</evidence>
<dbReference type="EMBL" id="BSNJ01000002">
    <property type="protein sequence ID" value="GLQ19977.1"/>
    <property type="molecule type" value="Genomic_DNA"/>
</dbReference>
<name>A0ABQ5UYQ2_9PROT</name>
<reference evidence="2" key="1">
    <citation type="journal article" date="2014" name="Int. J. Syst. Evol. Microbiol.">
        <title>Complete genome of a new Firmicutes species belonging to the dominant human colonic microbiota ('Ruminococcus bicirculans') reveals two chromosomes and a selective capacity to utilize plant glucans.</title>
        <authorList>
            <consortium name="NISC Comparative Sequencing Program"/>
            <person name="Wegmann U."/>
            <person name="Louis P."/>
            <person name="Goesmann A."/>
            <person name="Henrissat B."/>
            <person name="Duncan S.H."/>
            <person name="Flint H.J."/>
        </authorList>
    </citation>
    <scope>NUCLEOTIDE SEQUENCE</scope>
    <source>
        <strain evidence="2">NBRC 108216</strain>
    </source>
</reference>
<protein>
    <recommendedName>
        <fullName evidence="4">Flagellar export protein FliJ</fullName>
    </recommendedName>
</protein>
<organism evidence="2 3">
    <name type="scientific">Algimonas porphyrae</name>
    <dbReference type="NCBI Taxonomy" id="1128113"/>
    <lineage>
        <taxon>Bacteria</taxon>
        <taxon>Pseudomonadati</taxon>
        <taxon>Pseudomonadota</taxon>
        <taxon>Alphaproteobacteria</taxon>
        <taxon>Maricaulales</taxon>
        <taxon>Robiginitomaculaceae</taxon>
        <taxon>Algimonas</taxon>
    </lineage>
</organism>
<dbReference type="Proteomes" id="UP001161390">
    <property type="component" value="Unassembled WGS sequence"/>
</dbReference>
<evidence type="ECO:0000313" key="3">
    <source>
        <dbReference type="Proteomes" id="UP001161390"/>
    </source>
</evidence>
<keyword evidence="3" id="KW-1185">Reference proteome</keyword>
<sequence length="123" mass="14271">MAQLSDKQVQRTRFRIAELQKRIGVLEATREDLERQMRKLSDSVPEDEVDANEQRDGYVAYGSYAQSVIARKGNLRRSLDDIIDQTSNLSGDLRQELDALDSFERVRARRMAQQAEREQRRAS</sequence>
<evidence type="ECO:0000313" key="2">
    <source>
        <dbReference type="EMBL" id="GLQ19977.1"/>
    </source>
</evidence>
<gene>
    <name evidence="2" type="ORF">GCM10007854_09320</name>
</gene>
<dbReference type="RefSeq" id="WP_284370136.1">
    <property type="nucleotide sequence ID" value="NZ_BSNJ01000002.1"/>
</dbReference>
<comment type="caution">
    <text evidence="2">The sequence shown here is derived from an EMBL/GenBank/DDBJ whole genome shotgun (WGS) entry which is preliminary data.</text>
</comment>
<feature type="coiled-coil region" evidence="1">
    <location>
        <begin position="16"/>
        <end position="43"/>
    </location>
</feature>
<proteinExistence type="predicted"/>
<reference evidence="2" key="2">
    <citation type="submission" date="2023-01" db="EMBL/GenBank/DDBJ databases">
        <title>Draft genome sequence of Algimonas porphyrae strain NBRC 108216.</title>
        <authorList>
            <person name="Sun Q."/>
            <person name="Mori K."/>
        </authorList>
    </citation>
    <scope>NUCLEOTIDE SEQUENCE</scope>
    <source>
        <strain evidence="2">NBRC 108216</strain>
    </source>
</reference>
<keyword evidence="1" id="KW-0175">Coiled coil</keyword>